<dbReference type="EMBL" id="JAKPBZ010000103">
    <property type="protein sequence ID" value="MCL2891665.1"/>
    <property type="molecule type" value="Genomic_DNA"/>
</dbReference>
<dbReference type="RefSeq" id="WP_249243583.1">
    <property type="nucleotide sequence ID" value="NZ_JAKPBZ010000103.1"/>
</dbReference>
<dbReference type="Gene3D" id="3.40.190.10">
    <property type="entry name" value="Periplasmic binding protein-like II"/>
    <property type="match status" value="2"/>
</dbReference>
<keyword evidence="1 2" id="KW-0732">Signal</keyword>
<feature type="chain" id="PRO_5047135490" evidence="2">
    <location>
        <begin position="30"/>
        <end position="368"/>
    </location>
</feature>
<protein>
    <submittedName>
        <fullName evidence="3">Polyamine ABC transporter substrate-binding protein</fullName>
    </submittedName>
</protein>
<evidence type="ECO:0000256" key="1">
    <source>
        <dbReference type="ARBA" id="ARBA00022729"/>
    </source>
</evidence>
<dbReference type="SUPFAM" id="SSF53850">
    <property type="entry name" value="Periplasmic binding protein-like II"/>
    <property type="match status" value="1"/>
</dbReference>
<dbReference type="InterPro" id="IPR006311">
    <property type="entry name" value="TAT_signal"/>
</dbReference>
<dbReference type="Proteomes" id="UP001203069">
    <property type="component" value="Unassembled WGS sequence"/>
</dbReference>
<evidence type="ECO:0000256" key="2">
    <source>
        <dbReference type="SAM" id="SignalP"/>
    </source>
</evidence>
<dbReference type="PROSITE" id="PS51318">
    <property type="entry name" value="TAT"/>
    <property type="match status" value="1"/>
</dbReference>
<sequence>MNINRRKFLVTCSVAAAAGVAGVSLRSLAQTKSSDSKTLIVFDGGGAMGLAQRKAYSEPFEIETGIRVIHQPGTNSGIQRAAILAGVPKYDVANISGGAINAFKKDNLLLPIDYGLWNAADRNGYDIVPTDQYHAPAMLYSMLLAFNTQHFSGRKPASWAELWDAAAFPGRRTLASGTNAADGCTYEIALLADGVPPEKLYPIDWERAFSSLDRLKQNLAKWWATGAESMQLLVDGQAALGSGWNGRIDAAAEAGAPIGKSWEQGILQWSTWAIPKGAANVDNAQKYIAYMSRPEAQARFSELISYGPTNSRAFAHLAPEVAVKLPTAPSWKSRQIVQNYDFWNTLDDKGETALARAIAEWERWVTRA</sequence>
<keyword evidence="4" id="KW-1185">Reference proteome</keyword>
<feature type="signal peptide" evidence="2">
    <location>
        <begin position="1"/>
        <end position="29"/>
    </location>
</feature>
<dbReference type="NCBIfam" id="TIGR01409">
    <property type="entry name" value="TAT_signal_seq"/>
    <property type="match status" value="1"/>
</dbReference>
<evidence type="ECO:0000313" key="3">
    <source>
        <dbReference type="EMBL" id="MCL2891665.1"/>
    </source>
</evidence>
<dbReference type="InterPro" id="IPR019546">
    <property type="entry name" value="TAT_signal_bac_arc"/>
</dbReference>
<dbReference type="Pfam" id="PF13416">
    <property type="entry name" value="SBP_bac_8"/>
    <property type="match status" value="1"/>
</dbReference>
<dbReference type="PANTHER" id="PTHR30222:SF2">
    <property type="entry name" value="ABC TRANSPORTER SUBSTRATE-BINDING PROTEIN"/>
    <property type="match status" value="1"/>
</dbReference>
<comment type="caution">
    <text evidence="3">The sequence shown here is derived from an EMBL/GenBank/DDBJ whole genome shotgun (WGS) entry which is preliminary data.</text>
</comment>
<accession>A0ABT0MP99</accession>
<reference evidence="3 4" key="1">
    <citation type="submission" date="2022-02" db="EMBL/GenBank/DDBJ databases">
        <title>Description of Brenneria tiliae sp. nov. isolated from symptomatic Tilia x moltkei and Tilia x europaea trees in the UK.</title>
        <authorList>
            <person name="Kile H."/>
        </authorList>
    </citation>
    <scope>NUCLEOTIDE SEQUENCE [LARGE SCALE GENOMIC DNA]</scope>
    <source>
        <strain evidence="3 4">MC1SB4.1</strain>
    </source>
</reference>
<gene>
    <name evidence="3" type="ORF">MFP26_02960</name>
</gene>
<name>A0ABT0MP99_9GAMM</name>
<dbReference type="InterPro" id="IPR006059">
    <property type="entry name" value="SBP"/>
</dbReference>
<dbReference type="CDD" id="cd13589">
    <property type="entry name" value="PBP2_polyamine_RpCGA009"/>
    <property type="match status" value="1"/>
</dbReference>
<dbReference type="PANTHER" id="PTHR30222">
    <property type="entry name" value="SPERMIDINE/PUTRESCINE-BINDING PERIPLASMIC PROTEIN"/>
    <property type="match status" value="1"/>
</dbReference>
<proteinExistence type="predicted"/>
<evidence type="ECO:0000313" key="4">
    <source>
        <dbReference type="Proteomes" id="UP001203069"/>
    </source>
</evidence>
<organism evidence="3 4">
    <name type="scientific">Brenneria tiliae</name>
    <dbReference type="NCBI Taxonomy" id="2914984"/>
    <lineage>
        <taxon>Bacteria</taxon>
        <taxon>Pseudomonadati</taxon>
        <taxon>Pseudomonadota</taxon>
        <taxon>Gammaproteobacteria</taxon>
        <taxon>Enterobacterales</taxon>
        <taxon>Pectobacteriaceae</taxon>
        <taxon>Brenneria</taxon>
    </lineage>
</organism>